<dbReference type="SUPFAM" id="SSF53623">
    <property type="entry name" value="MurD-like peptide ligases, catalytic domain"/>
    <property type="match status" value="1"/>
</dbReference>
<evidence type="ECO:0000256" key="2">
    <source>
        <dbReference type="ARBA" id="ARBA00022741"/>
    </source>
</evidence>
<accession>A0A3B1DBI0</accession>
<dbReference type="InterPro" id="IPR013221">
    <property type="entry name" value="Mur_ligase_cen"/>
</dbReference>
<keyword evidence="2" id="KW-0547">Nucleotide-binding</keyword>
<evidence type="ECO:0000259" key="6">
    <source>
        <dbReference type="Pfam" id="PF02875"/>
    </source>
</evidence>
<dbReference type="AlphaFoldDB" id="A0A3B1DBI0"/>
<evidence type="ECO:0000256" key="4">
    <source>
        <dbReference type="SAM" id="MobiDB-lite"/>
    </source>
</evidence>
<feature type="domain" description="Mur ligase C-terminal" evidence="6">
    <location>
        <begin position="501"/>
        <end position="641"/>
    </location>
</feature>
<dbReference type="Gene3D" id="3.90.190.20">
    <property type="entry name" value="Mur ligase, C-terminal domain"/>
    <property type="match status" value="1"/>
</dbReference>
<sequence>MPVALEGRLGDQPRQVQPVDGDIDPRLLHDLAAGTLGGRFPRPHLQLAPDRGIEVLVGSLEPMQQQHAPLRVAQIAEAGDFVGKWPGFHVLSIGTASGINEPRHRFILSRPSFRYSLPMPDAPKQTHAYVAPAVDPAPHPIPRPAFDIHTRHIAMIGIGGCGMSGLAQMLHARGGIVSGSDSTATEVTGRLEAAGIPIAFDQQRGELPEACELVIASAAIHPDHPEMLAATTRGIPTMTYAEALGQCMRGRTSVCLAGTHGKSSITAMLGTALIDASLDPTVIVGALCPQLPLGCLGEAVPPSGEGGLSSPQPSLGRGLSSPRVATGFRLGSDTIPLGPFASKPGLLLAESCEFNRSFHHHRPTLAAITSVEADHLDYYGSLDAVIESFAEFARLVPSADQGGYLLIADEGAHRRQITAGLSCKVETIGFSPAADWVVWVDSRSREVALTRNRKVLARWTMQLPGVHNAMNAATACVLAVRLGADPARIARSLGAFRGIDRRTQLLGDRVVPGGSVRVYDDYGHHPTEIDATLRALRDFEQPQEKNGRLICVFQPHQHSRTRFLLDEFAQAFSQADIVIVPHIYFVRDSEIEKTKVSAADLVDRLRKRGVRAMHLYPFEAIVEQLENLCQPNDLLVVMGAGPVWLVGHRYMGLVKEIYR</sequence>
<dbReference type="InterPro" id="IPR000713">
    <property type="entry name" value="Mur_ligase_N"/>
</dbReference>
<evidence type="ECO:0000313" key="8">
    <source>
        <dbReference type="EMBL" id="VAX39639.1"/>
    </source>
</evidence>
<dbReference type="GO" id="GO:0005524">
    <property type="term" value="F:ATP binding"/>
    <property type="evidence" value="ECO:0007669"/>
    <property type="project" value="UniProtKB-KW"/>
</dbReference>
<feature type="domain" description="Mur ligase central" evidence="7">
    <location>
        <begin position="361"/>
        <end position="478"/>
    </location>
</feature>
<dbReference type="SUPFAM" id="SSF51984">
    <property type="entry name" value="MurCD N-terminal domain"/>
    <property type="match status" value="1"/>
</dbReference>
<evidence type="ECO:0000259" key="7">
    <source>
        <dbReference type="Pfam" id="PF08245"/>
    </source>
</evidence>
<keyword evidence="3" id="KW-0067">ATP-binding</keyword>
<reference evidence="8" key="1">
    <citation type="submission" date="2018-06" db="EMBL/GenBank/DDBJ databases">
        <authorList>
            <person name="Zhirakovskaya E."/>
        </authorList>
    </citation>
    <scope>NUCLEOTIDE SEQUENCE</scope>
</reference>
<dbReference type="InterPro" id="IPR036615">
    <property type="entry name" value="Mur_ligase_C_dom_sf"/>
</dbReference>
<organism evidence="8">
    <name type="scientific">hydrothermal vent metagenome</name>
    <dbReference type="NCBI Taxonomy" id="652676"/>
    <lineage>
        <taxon>unclassified sequences</taxon>
        <taxon>metagenomes</taxon>
        <taxon>ecological metagenomes</taxon>
    </lineage>
</organism>
<feature type="region of interest" description="Disordered" evidence="4">
    <location>
        <begin position="1"/>
        <end position="21"/>
    </location>
</feature>
<dbReference type="Gene3D" id="3.40.1190.10">
    <property type="entry name" value="Mur-like, catalytic domain"/>
    <property type="match status" value="1"/>
</dbReference>
<proteinExistence type="predicted"/>
<feature type="domain" description="Mur ligase N-terminal catalytic" evidence="5">
    <location>
        <begin position="152"/>
        <end position="251"/>
    </location>
</feature>
<dbReference type="InterPro" id="IPR036565">
    <property type="entry name" value="Mur-like_cat_sf"/>
</dbReference>
<dbReference type="PANTHER" id="PTHR43445">
    <property type="entry name" value="UDP-N-ACETYLMURAMATE--L-ALANINE LIGASE-RELATED"/>
    <property type="match status" value="1"/>
</dbReference>
<dbReference type="EMBL" id="UOGK01000272">
    <property type="protein sequence ID" value="VAX39639.1"/>
    <property type="molecule type" value="Genomic_DNA"/>
</dbReference>
<dbReference type="InterPro" id="IPR050061">
    <property type="entry name" value="MurCDEF_pg_biosynth"/>
</dbReference>
<dbReference type="Pfam" id="PF08245">
    <property type="entry name" value="Mur_ligase_M"/>
    <property type="match status" value="1"/>
</dbReference>
<dbReference type="EC" id="6.3.2.8" evidence="8"/>
<keyword evidence="1 8" id="KW-0436">Ligase</keyword>
<name>A0A3B1DBI0_9ZZZZ</name>
<dbReference type="SUPFAM" id="SSF53244">
    <property type="entry name" value="MurD-like peptide ligases, peptide-binding domain"/>
    <property type="match status" value="1"/>
</dbReference>
<dbReference type="Pfam" id="PF01225">
    <property type="entry name" value="Mur_ligase"/>
    <property type="match status" value="1"/>
</dbReference>
<evidence type="ECO:0000256" key="1">
    <source>
        <dbReference type="ARBA" id="ARBA00022598"/>
    </source>
</evidence>
<dbReference type="GO" id="GO:0008763">
    <property type="term" value="F:UDP-N-acetylmuramate-L-alanine ligase activity"/>
    <property type="evidence" value="ECO:0007669"/>
    <property type="project" value="UniProtKB-EC"/>
</dbReference>
<evidence type="ECO:0000256" key="3">
    <source>
        <dbReference type="ARBA" id="ARBA00022840"/>
    </source>
</evidence>
<evidence type="ECO:0000259" key="5">
    <source>
        <dbReference type="Pfam" id="PF01225"/>
    </source>
</evidence>
<dbReference type="PANTHER" id="PTHR43445:SF3">
    <property type="entry name" value="UDP-N-ACETYLMURAMATE--L-ALANINE LIGASE"/>
    <property type="match status" value="1"/>
</dbReference>
<dbReference type="Gene3D" id="3.40.50.720">
    <property type="entry name" value="NAD(P)-binding Rossmann-like Domain"/>
    <property type="match status" value="1"/>
</dbReference>
<protein>
    <submittedName>
        <fullName evidence="8">UDP-N-acetylmuramate--L-alanine ligase</fullName>
        <ecNumber evidence="8">6.3.2.8</ecNumber>
    </submittedName>
</protein>
<dbReference type="InterPro" id="IPR004101">
    <property type="entry name" value="Mur_ligase_C"/>
</dbReference>
<gene>
    <name evidence="8" type="ORF">MNBD_PLANCTO03-155</name>
</gene>
<dbReference type="Pfam" id="PF02875">
    <property type="entry name" value="Mur_ligase_C"/>
    <property type="match status" value="1"/>
</dbReference>